<evidence type="ECO:0000256" key="1">
    <source>
        <dbReference type="SAM" id="MobiDB-lite"/>
    </source>
</evidence>
<dbReference type="OrthoDB" id="10548945at2759"/>
<keyword evidence="3" id="KW-1185">Reference proteome</keyword>
<feature type="region of interest" description="Disordered" evidence="1">
    <location>
        <begin position="70"/>
        <end position="217"/>
    </location>
</feature>
<feature type="compositionally biased region" description="Basic residues" evidence="1">
    <location>
        <begin position="1"/>
        <end position="11"/>
    </location>
</feature>
<protein>
    <submittedName>
        <fullName evidence="2">Uncharacterized protein</fullName>
    </submittedName>
</protein>
<dbReference type="AlphaFoldDB" id="A0A319EA87"/>
<feature type="compositionally biased region" description="Basic and acidic residues" evidence="1">
    <location>
        <begin position="141"/>
        <end position="167"/>
    </location>
</feature>
<feature type="region of interest" description="Disordered" evidence="1">
    <location>
        <begin position="1"/>
        <end position="56"/>
    </location>
</feature>
<name>A0A319EA87_9EURO</name>
<evidence type="ECO:0000313" key="2">
    <source>
        <dbReference type="EMBL" id="PYH97648.1"/>
    </source>
</evidence>
<accession>A0A319EA87</accession>
<evidence type="ECO:0000313" key="3">
    <source>
        <dbReference type="Proteomes" id="UP000247810"/>
    </source>
</evidence>
<feature type="compositionally biased region" description="Basic and acidic residues" evidence="1">
    <location>
        <begin position="70"/>
        <end position="88"/>
    </location>
</feature>
<gene>
    <name evidence="2" type="ORF">BO71DRAFT_114485</name>
</gene>
<organism evidence="2 3">
    <name type="scientific">Aspergillus ellipticus CBS 707.79</name>
    <dbReference type="NCBI Taxonomy" id="1448320"/>
    <lineage>
        <taxon>Eukaryota</taxon>
        <taxon>Fungi</taxon>
        <taxon>Dikarya</taxon>
        <taxon>Ascomycota</taxon>
        <taxon>Pezizomycotina</taxon>
        <taxon>Eurotiomycetes</taxon>
        <taxon>Eurotiomycetidae</taxon>
        <taxon>Eurotiales</taxon>
        <taxon>Aspergillaceae</taxon>
        <taxon>Aspergillus</taxon>
        <taxon>Aspergillus subgen. Circumdati</taxon>
    </lineage>
</organism>
<sequence>MRAGGRSRARASARGGYIRASETEEGGAGQEERPAVGWMEGGQGGSRSMAETVASPKRMQIPWSELRYHWKPKEGSQRGDEARLLDRWRQRKRNDGGGPRESVGGVTLTATMDGRNRSDLLSRQRPQGIGLQSARGQSARDQPREDGWRAEEAEGGRGRQREAEGGRGRRGRKSTRRWRDGMGWDGGVRESREAGGGDGAASQQQQQKQRGLIRSGWSRHPRRIRRIAIVGGLLSWCREVVLLLLMP</sequence>
<feature type="compositionally biased region" description="Basic and acidic residues" evidence="1">
    <location>
        <begin position="177"/>
        <end position="195"/>
    </location>
</feature>
<dbReference type="VEuPathDB" id="FungiDB:BO71DRAFT_114485"/>
<feature type="compositionally biased region" description="Low complexity" evidence="1">
    <location>
        <begin position="200"/>
        <end position="210"/>
    </location>
</feature>
<dbReference type="EMBL" id="KZ825821">
    <property type="protein sequence ID" value="PYH97648.1"/>
    <property type="molecule type" value="Genomic_DNA"/>
</dbReference>
<dbReference type="Proteomes" id="UP000247810">
    <property type="component" value="Unassembled WGS sequence"/>
</dbReference>
<reference evidence="2 3" key="1">
    <citation type="submission" date="2018-02" db="EMBL/GenBank/DDBJ databases">
        <title>The genomes of Aspergillus section Nigri reveals drivers in fungal speciation.</title>
        <authorList>
            <consortium name="DOE Joint Genome Institute"/>
            <person name="Vesth T.C."/>
            <person name="Nybo J."/>
            <person name="Theobald S."/>
            <person name="Brandl J."/>
            <person name="Frisvad J.C."/>
            <person name="Nielsen K.F."/>
            <person name="Lyhne E.K."/>
            <person name="Kogle M.E."/>
            <person name="Kuo A."/>
            <person name="Riley R."/>
            <person name="Clum A."/>
            <person name="Nolan M."/>
            <person name="Lipzen A."/>
            <person name="Salamov A."/>
            <person name="Henrissat B."/>
            <person name="Wiebenga A."/>
            <person name="De vries R.P."/>
            <person name="Grigoriev I.V."/>
            <person name="Mortensen U.H."/>
            <person name="Andersen M.R."/>
            <person name="Baker S.E."/>
        </authorList>
    </citation>
    <scope>NUCLEOTIDE SEQUENCE [LARGE SCALE GENOMIC DNA]</scope>
    <source>
        <strain evidence="2 3">CBS 707.79</strain>
    </source>
</reference>
<proteinExistence type="predicted"/>